<feature type="chain" id="PRO_5031366562" evidence="1">
    <location>
        <begin position="23"/>
        <end position="492"/>
    </location>
</feature>
<feature type="signal peptide" evidence="1">
    <location>
        <begin position="1"/>
        <end position="22"/>
    </location>
</feature>
<keyword evidence="1" id="KW-0732">Signal</keyword>
<dbReference type="Pfam" id="PF16347">
    <property type="entry name" value="SGSH_C"/>
    <property type="match status" value="1"/>
</dbReference>
<evidence type="ECO:0000259" key="2">
    <source>
        <dbReference type="Pfam" id="PF00884"/>
    </source>
</evidence>
<reference evidence="4 5" key="1">
    <citation type="submission" date="2020-04" db="EMBL/GenBank/DDBJ databases">
        <title>Flammeovirga sp. SR4, a novel species isolated from seawater.</title>
        <authorList>
            <person name="Wang X."/>
        </authorList>
    </citation>
    <scope>NUCLEOTIDE SEQUENCE [LARGE SCALE GENOMIC DNA]</scope>
    <source>
        <strain evidence="4 5">SR4</strain>
    </source>
</reference>
<dbReference type="Proteomes" id="UP000585050">
    <property type="component" value="Unassembled WGS sequence"/>
</dbReference>
<gene>
    <name evidence="4" type="ORF">HGP29_11430</name>
</gene>
<dbReference type="SUPFAM" id="SSF53649">
    <property type="entry name" value="Alkaline phosphatase-like"/>
    <property type="match status" value="1"/>
</dbReference>
<dbReference type="InterPro" id="IPR000917">
    <property type="entry name" value="Sulfatase_N"/>
</dbReference>
<dbReference type="PANTHER" id="PTHR43751">
    <property type="entry name" value="SULFATASE"/>
    <property type="match status" value="1"/>
</dbReference>
<protein>
    <submittedName>
        <fullName evidence="4">Sulfatase</fullName>
    </submittedName>
</protein>
<keyword evidence="5" id="KW-1185">Reference proteome</keyword>
<dbReference type="InterPro" id="IPR017850">
    <property type="entry name" value="Alkaline_phosphatase_core_sf"/>
</dbReference>
<evidence type="ECO:0000259" key="3">
    <source>
        <dbReference type="Pfam" id="PF16347"/>
    </source>
</evidence>
<feature type="domain" description="Sulfatase N-terminal" evidence="2">
    <location>
        <begin position="27"/>
        <end position="305"/>
    </location>
</feature>
<evidence type="ECO:0000313" key="5">
    <source>
        <dbReference type="Proteomes" id="UP000585050"/>
    </source>
</evidence>
<dbReference type="AlphaFoldDB" id="A0A7X8SKC1"/>
<dbReference type="InterPro" id="IPR052701">
    <property type="entry name" value="GAG_Ulvan_Degrading_Sulfatases"/>
</dbReference>
<name>A0A7X8SKC1_9BACT</name>
<evidence type="ECO:0000256" key="1">
    <source>
        <dbReference type="SAM" id="SignalP"/>
    </source>
</evidence>
<proteinExistence type="predicted"/>
<evidence type="ECO:0000313" key="4">
    <source>
        <dbReference type="EMBL" id="NLR91824.1"/>
    </source>
</evidence>
<dbReference type="Gene3D" id="3.40.720.10">
    <property type="entry name" value="Alkaline Phosphatase, subunit A"/>
    <property type="match status" value="1"/>
</dbReference>
<accession>A0A7X8SKC1</accession>
<dbReference type="EMBL" id="JABAIL010000003">
    <property type="protein sequence ID" value="NLR91824.1"/>
    <property type="molecule type" value="Genomic_DNA"/>
</dbReference>
<dbReference type="PANTHER" id="PTHR43751:SF1">
    <property type="entry name" value="SULFATASE ATSG-RELATED"/>
    <property type="match status" value="1"/>
</dbReference>
<comment type="caution">
    <text evidence="4">The sequence shown here is derived from an EMBL/GenBank/DDBJ whole genome shotgun (WGS) entry which is preliminary data.</text>
</comment>
<sequence>MNKIFKLVAAFTLLLSVNVGYAQNQRPNIIWVMLEDVSLDTESYGMKGVKTPNMNALAEEGTQYYNCFGTASICSTNRSSMIIGTHQLKTNTMHHRSNREIDLIDPYKPFTYWLKKAGYTTILGHNKVKQKGRKTDFNFNYKPVGDWDKDKGVFDRFGVAENNGQPFFQQITLHVTHRGDWWDKVRKQSKHPVDPASVELPPYYADDPRIRLDWAKYLDQMEYADDEIGMLVQELKDKGLYENTAIIIIGDNGRCNVRGKGYLFDPALRIPLIVKWPSGFEKKTNTNAIISSTDITATILDIAGVDIPDYMTGQSFIADDFDREEVFSYRGLWDEIMESSYAISNEKYRYIRNDHPEIPYDAKQAYLEFYRPAVHVMRALKAEGKLDEFQSAFFETKPQEELYDLENDPMEKNNLVNDPKYKKLLKSMRKQVASYKKAMKSDSDVYEPVIANAVEVLQMVKDKHPEEYQKMLDGEEIGFYKYVQEYKKSMMK</sequence>
<dbReference type="InterPro" id="IPR032506">
    <property type="entry name" value="SGSH_C"/>
</dbReference>
<feature type="domain" description="N-sulphoglucosamine sulphohydrolase C-terminal" evidence="3">
    <location>
        <begin position="363"/>
        <end position="436"/>
    </location>
</feature>
<dbReference type="Pfam" id="PF00884">
    <property type="entry name" value="Sulfatase"/>
    <property type="match status" value="1"/>
</dbReference>
<organism evidence="4 5">
    <name type="scientific">Flammeovirga agarivorans</name>
    <dbReference type="NCBI Taxonomy" id="2726742"/>
    <lineage>
        <taxon>Bacteria</taxon>
        <taxon>Pseudomonadati</taxon>
        <taxon>Bacteroidota</taxon>
        <taxon>Cytophagia</taxon>
        <taxon>Cytophagales</taxon>
        <taxon>Flammeovirgaceae</taxon>
        <taxon>Flammeovirga</taxon>
    </lineage>
</organism>
<dbReference type="CDD" id="cd16027">
    <property type="entry name" value="SGSH"/>
    <property type="match status" value="1"/>
</dbReference>
<dbReference type="RefSeq" id="WP_168882537.1">
    <property type="nucleotide sequence ID" value="NZ_JABAIL010000003.1"/>
</dbReference>